<name>A0AAX6IAA3_IRIPA</name>
<comment type="caution">
    <text evidence="2">The sequence shown here is derived from an EMBL/GenBank/DDBJ whole genome shotgun (WGS) entry which is preliminary data.</text>
</comment>
<dbReference type="AlphaFoldDB" id="A0AAX6IAA3"/>
<evidence type="ECO:0000313" key="2">
    <source>
        <dbReference type="EMBL" id="KAJ6849978.1"/>
    </source>
</evidence>
<proteinExistence type="predicted"/>
<organism evidence="2 3">
    <name type="scientific">Iris pallida</name>
    <name type="common">Sweet iris</name>
    <dbReference type="NCBI Taxonomy" id="29817"/>
    <lineage>
        <taxon>Eukaryota</taxon>
        <taxon>Viridiplantae</taxon>
        <taxon>Streptophyta</taxon>
        <taxon>Embryophyta</taxon>
        <taxon>Tracheophyta</taxon>
        <taxon>Spermatophyta</taxon>
        <taxon>Magnoliopsida</taxon>
        <taxon>Liliopsida</taxon>
        <taxon>Asparagales</taxon>
        <taxon>Iridaceae</taxon>
        <taxon>Iridoideae</taxon>
        <taxon>Irideae</taxon>
        <taxon>Iris</taxon>
    </lineage>
</organism>
<dbReference type="EMBL" id="JANAVB010003398">
    <property type="protein sequence ID" value="KAJ6849978.1"/>
    <property type="molecule type" value="Genomic_DNA"/>
</dbReference>
<feature type="chain" id="PRO_5043623883" description="Secreted protein" evidence="1">
    <location>
        <begin position="20"/>
        <end position="57"/>
    </location>
</feature>
<reference evidence="2" key="1">
    <citation type="journal article" date="2023" name="GigaByte">
        <title>Genome assembly of the bearded iris, Iris pallida Lam.</title>
        <authorList>
            <person name="Bruccoleri R.E."/>
            <person name="Oakeley E.J."/>
            <person name="Faust A.M.E."/>
            <person name="Altorfer M."/>
            <person name="Dessus-Babus S."/>
            <person name="Burckhardt D."/>
            <person name="Oertli M."/>
            <person name="Naumann U."/>
            <person name="Petersen F."/>
            <person name="Wong J."/>
        </authorList>
    </citation>
    <scope>NUCLEOTIDE SEQUENCE</scope>
    <source>
        <strain evidence="2">GSM-AAB239-AS_SAM_17_03QT</strain>
    </source>
</reference>
<sequence length="57" mass="6527">MSISLILFTFTFLFQHRHSRVNTTPSYPVSSNTGVHPEPVPLLYPCPLTRYVQIPKP</sequence>
<gene>
    <name evidence="2" type="ORF">M6B38_269140</name>
</gene>
<dbReference type="Proteomes" id="UP001140949">
    <property type="component" value="Unassembled WGS sequence"/>
</dbReference>
<keyword evidence="1" id="KW-0732">Signal</keyword>
<reference evidence="2" key="2">
    <citation type="submission" date="2023-04" db="EMBL/GenBank/DDBJ databases">
        <authorList>
            <person name="Bruccoleri R.E."/>
            <person name="Oakeley E.J."/>
            <person name="Faust A.-M."/>
            <person name="Dessus-Babus S."/>
            <person name="Altorfer M."/>
            <person name="Burckhardt D."/>
            <person name="Oertli M."/>
            <person name="Naumann U."/>
            <person name="Petersen F."/>
            <person name="Wong J."/>
        </authorList>
    </citation>
    <scope>NUCLEOTIDE SEQUENCE</scope>
    <source>
        <strain evidence="2">GSM-AAB239-AS_SAM_17_03QT</strain>
        <tissue evidence="2">Leaf</tissue>
    </source>
</reference>
<accession>A0AAX6IAA3</accession>
<evidence type="ECO:0000313" key="3">
    <source>
        <dbReference type="Proteomes" id="UP001140949"/>
    </source>
</evidence>
<protein>
    <recommendedName>
        <fullName evidence="4">Secreted protein</fullName>
    </recommendedName>
</protein>
<keyword evidence="3" id="KW-1185">Reference proteome</keyword>
<evidence type="ECO:0000256" key="1">
    <source>
        <dbReference type="SAM" id="SignalP"/>
    </source>
</evidence>
<feature type="signal peptide" evidence="1">
    <location>
        <begin position="1"/>
        <end position="19"/>
    </location>
</feature>
<evidence type="ECO:0008006" key="4">
    <source>
        <dbReference type="Google" id="ProtNLM"/>
    </source>
</evidence>